<evidence type="ECO:0000313" key="1">
    <source>
        <dbReference type="EMBL" id="KAA5609647.1"/>
    </source>
</evidence>
<sequence>MSGTNGPPAAGVRAPRLLILANGVELPGAVSADVEQNSAYQADSFRAEITLNAPGGQTAAWWADQPTLLLDIRVSIDGGNAWTSLIQGQVEHLSIHPDTGRIEVDGHDLSMRLVEAKTQEAFQNLTASQIAATLAARHDLKADVTVTTTPAGRYYELDHTHESLGQFSRVTTEWELLVWLAQKEGFDLYVTGETLHFHPATEIDTRNPYVVDYQPRAPGAPYPVSGVQDIRFERSLTLARDIEVVVQSWHAKQGKAFKKVAKAIGAKSAAAAKSATQVGTSTQRFVFVIPNLTEAQAQAEANKRLAELSKHEKNITWQGPGDVILSPRSIVDLRGTGAAFDQRYYVNTVSRRIEFTGGFGMWVTLKNHDTRSQAALT</sequence>
<dbReference type="Proteomes" id="UP000325255">
    <property type="component" value="Unassembled WGS sequence"/>
</dbReference>
<comment type="caution">
    <text evidence="1">The sequence shown here is derived from an EMBL/GenBank/DDBJ whole genome shotgun (WGS) entry which is preliminary data.</text>
</comment>
<organism evidence="1 2">
    <name type="scientific">Rhodovastum atsumiense</name>
    <dbReference type="NCBI Taxonomy" id="504468"/>
    <lineage>
        <taxon>Bacteria</taxon>
        <taxon>Pseudomonadati</taxon>
        <taxon>Pseudomonadota</taxon>
        <taxon>Alphaproteobacteria</taxon>
        <taxon>Acetobacterales</taxon>
        <taxon>Acetobacteraceae</taxon>
        <taxon>Rhodovastum</taxon>
    </lineage>
</organism>
<protein>
    <recommendedName>
        <fullName evidence="3">Phage late control D family protein</fullName>
    </recommendedName>
</protein>
<dbReference type="EMBL" id="VWPK01000046">
    <property type="protein sequence ID" value="KAA5609647.1"/>
    <property type="molecule type" value="Genomic_DNA"/>
</dbReference>
<dbReference type="OrthoDB" id="7280432at2"/>
<dbReference type="Pfam" id="PF05954">
    <property type="entry name" value="Phage_GPD"/>
    <property type="match status" value="1"/>
</dbReference>
<proteinExistence type="predicted"/>
<reference evidence="1 2" key="1">
    <citation type="submission" date="2019-09" db="EMBL/GenBank/DDBJ databases">
        <title>Genome sequence of Rhodovastum atsumiense, a diverse member of the Acetobacteraceae family of non-sulfur purple photosynthetic bacteria.</title>
        <authorList>
            <person name="Meyer T."/>
            <person name="Kyndt J."/>
        </authorList>
    </citation>
    <scope>NUCLEOTIDE SEQUENCE [LARGE SCALE GENOMIC DNA]</scope>
    <source>
        <strain evidence="1 2">DSM 21279</strain>
    </source>
</reference>
<accession>A0A5M6INT7</accession>
<dbReference type="AlphaFoldDB" id="A0A5M6INT7"/>
<dbReference type="RefSeq" id="WP_150043257.1">
    <property type="nucleotide sequence ID" value="NZ_OW485608.1"/>
</dbReference>
<evidence type="ECO:0000313" key="2">
    <source>
        <dbReference type="Proteomes" id="UP000325255"/>
    </source>
</evidence>
<evidence type="ECO:0008006" key="3">
    <source>
        <dbReference type="Google" id="ProtNLM"/>
    </source>
</evidence>
<dbReference type="SUPFAM" id="SSF69279">
    <property type="entry name" value="Phage tail proteins"/>
    <property type="match status" value="1"/>
</dbReference>
<keyword evidence="2" id="KW-1185">Reference proteome</keyword>
<gene>
    <name evidence="1" type="ORF">F1189_23070</name>
</gene>
<name>A0A5M6INT7_9PROT</name>